<proteinExistence type="predicted"/>
<dbReference type="AlphaFoldDB" id="A0A316M9G1"/>
<evidence type="ECO:0000313" key="1">
    <source>
        <dbReference type="EMBL" id="PWL54884.1"/>
    </source>
</evidence>
<evidence type="ECO:0000313" key="2">
    <source>
        <dbReference type="Proteomes" id="UP000246114"/>
    </source>
</evidence>
<accession>A0A316M9G1</accession>
<dbReference type="Proteomes" id="UP000246114">
    <property type="component" value="Unassembled WGS sequence"/>
</dbReference>
<dbReference type="EMBL" id="QAMZ01000018">
    <property type="protein sequence ID" value="PWL54884.1"/>
    <property type="molecule type" value="Genomic_DNA"/>
</dbReference>
<reference evidence="1 2" key="1">
    <citation type="submission" date="2018-03" db="EMBL/GenBank/DDBJ databases">
        <title>The uncultured portion of the human microbiome is neutrally assembled.</title>
        <authorList>
            <person name="Jeraldo P."/>
            <person name="Boardman L."/>
            <person name="White B.A."/>
            <person name="Nelson H."/>
            <person name="Goldenfeld N."/>
            <person name="Chia N."/>
        </authorList>
    </citation>
    <scope>NUCLEOTIDE SEQUENCE [LARGE SCALE GENOMIC DNA]</scope>
    <source>
        <strain evidence="1">CIM:MAG 903</strain>
    </source>
</reference>
<gene>
    <name evidence="1" type="ORF">DBY38_03510</name>
</gene>
<dbReference type="OrthoDB" id="1937284at2"/>
<protein>
    <submittedName>
        <fullName evidence="1">Uncharacterized protein</fullName>
    </submittedName>
</protein>
<comment type="caution">
    <text evidence="1">The sequence shown here is derived from an EMBL/GenBank/DDBJ whole genome shotgun (WGS) entry which is preliminary data.</text>
</comment>
<name>A0A316M9G1_9CLOT</name>
<sequence length="131" mass="15398">MNKEKLISYLEENGIEEIEELKVKNDLVVLRLFYDFDEDEIKAATAYANDEESDEESDEWNDEYYLPYLNDVAVDNVGSIIEDSFEEFDIEGQFASYDVDKENSDYCEFIAAFFEKDSDYDLDEIIDELNL</sequence>
<organism evidence="1 2">
    <name type="scientific">Clostridium cadaveris</name>
    <dbReference type="NCBI Taxonomy" id="1529"/>
    <lineage>
        <taxon>Bacteria</taxon>
        <taxon>Bacillati</taxon>
        <taxon>Bacillota</taxon>
        <taxon>Clostridia</taxon>
        <taxon>Eubacteriales</taxon>
        <taxon>Clostridiaceae</taxon>
        <taxon>Clostridium</taxon>
    </lineage>
</organism>